<comment type="caution">
    <text evidence="1">The sequence shown here is derived from an EMBL/GenBank/DDBJ whole genome shotgun (WGS) entry which is preliminary data.</text>
</comment>
<dbReference type="EMBL" id="UYJE01010073">
    <property type="protein sequence ID" value="VDI79364.1"/>
    <property type="molecule type" value="Genomic_DNA"/>
</dbReference>
<sequence length="316" mass="35647">MASKHLYQLCDTEDESAPVIQWCTECKIYLSKDCFQYHTNHVENISVRLHDTLRESQVVKQINPTDSVKKIYWKSTKKVRSRITGIACAKENYVLICRNKPLTVSRCLPNGNIEKSCKLDGEVFNICVIDETDEAVVTLPVVGKIQFLKYIPMEAGKTVATFPHPWGITLCKEKLVVGTEKKMQFFTKDGSPLHIVDFPCVDTTAICYMQPGDINQMYVSCKSFYAITDGGNILYKHSGPSYRRANGICIDRDGSVYVSSRNSVVKLSKEGTILDHNVLDDYNAYGKILALAFNRTYTQMYAATDGGKKLTVFDIR</sequence>
<evidence type="ECO:0008006" key="3">
    <source>
        <dbReference type="Google" id="ProtNLM"/>
    </source>
</evidence>
<dbReference type="OrthoDB" id="6046700at2759"/>
<name>A0A8B6HI22_MYTGA</name>
<dbReference type="AlphaFoldDB" id="A0A8B6HI22"/>
<protein>
    <recommendedName>
        <fullName evidence="3">B box-type domain-containing protein</fullName>
    </recommendedName>
</protein>
<keyword evidence="2" id="KW-1185">Reference proteome</keyword>
<accession>A0A8B6HI22</accession>
<gene>
    <name evidence="1" type="ORF">MGAL_10B019363</name>
</gene>
<dbReference type="SUPFAM" id="SSF63829">
    <property type="entry name" value="Calcium-dependent phosphotriesterase"/>
    <property type="match status" value="1"/>
</dbReference>
<organism evidence="1 2">
    <name type="scientific">Mytilus galloprovincialis</name>
    <name type="common">Mediterranean mussel</name>
    <dbReference type="NCBI Taxonomy" id="29158"/>
    <lineage>
        <taxon>Eukaryota</taxon>
        <taxon>Metazoa</taxon>
        <taxon>Spiralia</taxon>
        <taxon>Lophotrochozoa</taxon>
        <taxon>Mollusca</taxon>
        <taxon>Bivalvia</taxon>
        <taxon>Autobranchia</taxon>
        <taxon>Pteriomorphia</taxon>
        <taxon>Mytilida</taxon>
        <taxon>Mytiloidea</taxon>
        <taxon>Mytilidae</taxon>
        <taxon>Mytilinae</taxon>
        <taxon>Mytilus</taxon>
    </lineage>
</organism>
<reference evidence="1" key="1">
    <citation type="submission" date="2018-11" db="EMBL/GenBank/DDBJ databases">
        <authorList>
            <person name="Alioto T."/>
            <person name="Alioto T."/>
        </authorList>
    </citation>
    <scope>NUCLEOTIDE SEQUENCE</scope>
</reference>
<dbReference type="Proteomes" id="UP000596742">
    <property type="component" value="Unassembled WGS sequence"/>
</dbReference>
<evidence type="ECO:0000313" key="2">
    <source>
        <dbReference type="Proteomes" id="UP000596742"/>
    </source>
</evidence>
<evidence type="ECO:0000313" key="1">
    <source>
        <dbReference type="EMBL" id="VDI79364.1"/>
    </source>
</evidence>
<dbReference type="Gene3D" id="2.120.10.30">
    <property type="entry name" value="TolB, C-terminal domain"/>
    <property type="match status" value="1"/>
</dbReference>
<dbReference type="InterPro" id="IPR011042">
    <property type="entry name" value="6-blade_b-propeller_TolB-like"/>
</dbReference>
<proteinExistence type="predicted"/>